<gene>
    <name evidence="13" type="ORF">OCS_06088</name>
</gene>
<dbReference type="PANTHER" id="PTHR23079:SF55">
    <property type="entry name" value="RNA-DIRECTED RNA POLYMERASE"/>
    <property type="match status" value="1"/>
</dbReference>
<evidence type="ECO:0000256" key="9">
    <source>
        <dbReference type="SAM" id="MobiDB-lite"/>
    </source>
</evidence>
<feature type="region of interest" description="Disordered" evidence="9">
    <location>
        <begin position="1"/>
        <end position="100"/>
    </location>
</feature>
<evidence type="ECO:0000256" key="8">
    <source>
        <dbReference type="RuleBase" id="RU363098"/>
    </source>
</evidence>
<dbReference type="Proteomes" id="UP000019374">
    <property type="component" value="Unassembled WGS sequence"/>
</dbReference>
<dbReference type="eggNOG" id="KOG0988">
    <property type="taxonomic scope" value="Eukaryota"/>
</dbReference>
<evidence type="ECO:0000259" key="12">
    <source>
        <dbReference type="Pfam" id="PF26253"/>
    </source>
</evidence>
<dbReference type="InterPro" id="IPR007855">
    <property type="entry name" value="RDRP"/>
</dbReference>
<feature type="compositionally biased region" description="Low complexity" evidence="9">
    <location>
        <begin position="54"/>
        <end position="75"/>
    </location>
</feature>
<feature type="region of interest" description="Disordered" evidence="9">
    <location>
        <begin position="1317"/>
        <end position="1347"/>
    </location>
</feature>
<evidence type="ECO:0000256" key="2">
    <source>
        <dbReference type="ARBA" id="ARBA00022484"/>
    </source>
</evidence>
<reference evidence="13 14" key="1">
    <citation type="journal article" date="2013" name="Chin. Sci. Bull.">
        <title>Genome survey uncovers the secrets of sex and lifestyle in caterpillar fungus.</title>
        <authorList>
            <person name="Hu X."/>
            <person name="Zhang Y."/>
            <person name="Xiao G."/>
            <person name="Zheng P."/>
            <person name="Xia Y."/>
            <person name="Zhang X."/>
            <person name="St Leger R.J."/>
            <person name="Liu X."/>
            <person name="Wang C."/>
        </authorList>
    </citation>
    <scope>NUCLEOTIDE SEQUENCE [LARGE SCALE GENOMIC DNA]</scope>
    <source>
        <strain evidence="14">Co18 / CGMCC 3.14243</strain>
        <tissue evidence="13">Fruit-body</tissue>
    </source>
</reference>
<dbReference type="GO" id="GO:0003723">
    <property type="term" value="F:RNA binding"/>
    <property type="evidence" value="ECO:0007669"/>
    <property type="project" value="UniProtKB-KW"/>
</dbReference>
<feature type="compositionally biased region" description="Polar residues" evidence="9">
    <location>
        <begin position="76"/>
        <end position="99"/>
    </location>
</feature>
<dbReference type="Pfam" id="PF05183">
    <property type="entry name" value="RdRP"/>
    <property type="match status" value="1"/>
</dbReference>
<dbReference type="EMBL" id="KE655292">
    <property type="protein sequence ID" value="EQK98200.1"/>
    <property type="molecule type" value="Genomic_DNA"/>
</dbReference>
<protein>
    <recommendedName>
        <fullName evidence="8">RNA-dependent RNA polymerase</fullName>
        <ecNumber evidence="8">2.7.7.48</ecNumber>
    </recommendedName>
</protein>
<dbReference type="HOGENOM" id="CLU_001366_0_2_1"/>
<dbReference type="Pfam" id="PF26253">
    <property type="entry name" value="RdRP_head"/>
    <property type="match status" value="1"/>
</dbReference>
<evidence type="ECO:0000259" key="10">
    <source>
        <dbReference type="Pfam" id="PF05183"/>
    </source>
</evidence>
<dbReference type="InterPro" id="IPR057596">
    <property type="entry name" value="RDRP_core"/>
</dbReference>
<dbReference type="GO" id="GO:0031380">
    <property type="term" value="C:nuclear RNA-directed RNA polymerase complex"/>
    <property type="evidence" value="ECO:0007669"/>
    <property type="project" value="TreeGrafter"/>
</dbReference>
<dbReference type="OrthoDB" id="6513042at2759"/>
<accession>T5A728</accession>
<evidence type="ECO:0000313" key="13">
    <source>
        <dbReference type="EMBL" id="EQK98200.1"/>
    </source>
</evidence>
<name>T5A728_OPHSC</name>
<evidence type="ECO:0000313" key="14">
    <source>
        <dbReference type="Proteomes" id="UP000019374"/>
    </source>
</evidence>
<keyword evidence="6" id="KW-0943">RNA-mediated gene silencing</keyword>
<evidence type="ECO:0000259" key="11">
    <source>
        <dbReference type="Pfam" id="PF26252"/>
    </source>
</evidence>
<dbReference type="EC" id="2.7.7.48" evidence="8"/>
<keyword evidence="4 8" id="KW-0548">Nucleotidyltransferase</keyword>
<keyword evidence="5 8" id="KW-0694">RNA-binding</keyword>
<sequence>MSKKQYPRPPGTPRHVSSPAHARSTSSQDASPAPVVPGVPKSTPARPKSSPARSNQSPARSNQSSARSNQSPARPNQSPARPSHSLANRNTTPANSQPPWRTWTELTVKLDGLPLGVTTEHLWAMFSSEGKIAWMEISVPEEGRGPTSAKVRFEPPPKRNFWTQGSVCKHHPDKRKFPRGLKLTVALVPYAASGRWRVNKKIHPCKMTESLRQLDFGDMIGPTSMTIMKSITASSAPDMRMEFEVKQRRITVYFSVPAKTPSWTNTRQFCVHIDVSTIGNVYQTTSADGSVAWVLPLSRPPQYFWRTNDIDLTFAKNPQIWSDRNTWYRATDIAEDLEMPMNYPVAIRNIVDDPGYVEIGRWTTFRLVLAGDPSHENQGIQRLRVALEDVNVTVVHCGDFQFQRGGKTMWDYLDHPPSIVKGQASALLQMAAPSIIHMPFNVRYQLEVCVSRGILNEHTVTAEFLQTLAALKQFDATRRLEYLADQNEPLFDPMQLFTNLDAQSYVPNTKTPYYCTLVQKAIVTPTTIRFNSPTVETSNRVVRKYSHMQDRFLRVQFTEEIEQARLASNKLQNDQVWKRVLRALYQGIRIGDRVYEFLGFGSSQLRQCGAYFFCPTEHVSCEDIRRWMGDLNHIRVVAKYAARLGQCFSTTREIRSICQPKMQRIPDIERGGYCFTDGVGIVSQFLANFIIQEMGLDVLEEPTAFQFRMGGCKGVLAVWPEAKGMEVLVRESQEKFRAESNGLEIVRCARFSSATLNRQTITILESLGVPASAFLHLLEKQIADYQNAMEDNSVAITLLTKFIDENRSTLILADLLKAGFKSEDVQEPFTMNLIKLWRSWSLKLLKEKARIHVPKSAFVLGCVDESGTLRGHSKGTEGSLEKDVGKLPQIFLQLTDPTRCDKTIIVKGVCVVGRNPSLHPGDIRVVQAVDNPELRHLKDVVVFSSKGDRPVPNMLSGGDLDGDDFFVVWDPDLIPREWNFAPMDYAAPKPGMLSRDVNADDIRDFFVKYMKFNILPLIAHAHLAHADMSGPKSQQCLLLADLHSKAVDYPKTGEPAELGPKLQPKKWPHFMEKRNSYVSKKVLGVIFDKVVKRTVEFRPDWETAFDQRIIKRFEHDQDRLDTARCIKTQYDICVRRVLAQHDVATEFELYTTWAMSTPETENQYKRQENLGREFDILKARFRDQCYEASGSDAEKLEQFVAAMYVVTEQETKLKLAEHHRGRSTDEADSAVNAKQLEAKSMPLISFPWIYYGILIQIATGIKPEPKKSRSADAWHGQYGMSGLTALHSPVLAGVGGAVEPASIGDTNGEGAVEQISAEKDDCSAEKDDCDVETADLGEKPKGESAMDRLASLMGFDEDEGFD</sequence>
<evidence type="ECO:0000256" key="7">
    <source>
        <dbReference type="ARBA" id="ARBA00048744"/>
    </source>
</evidence>
<organism evidence="13 14">
    <name type="scientific">Ophiocordyceps sinensis (strain Co18 / CGMCC 3.14243)</name>
    <name type="common">Yarsagumba caterpillar fungus</name>
    <name type="synonym">Hirsutella sinensis</name>
    <dbReference type="NCBI Taxonomy" id="911162"/>
    <lineage>
        <taxon>Eukaryota</taxon>
        <taxon>Fungi</taxon>
        <taxon>Dikarya</taxon>
        <taxon>Ascomycota</taxon>
        <taxon>Pezizomycotina</taxon>
        <taxon>Sordariomycetes</taxon>
        <taxon>Hypocreomycetidae</taxon>
        <taxon>Hypocreales</taxon>
        <taxon>Ophiocordycipitaceae</taxon>
        <taxon>Ophiocordyceps</taxon>
    </lineage>
</organism>
<dbReference type="GO" id="GO:0003968">
    <property type="term" value="F:RNA-directed RNA polymerase activity"/>
    <property type="evidence" value="ECO:0007669"/>
    <property type="project" value="UniProtKB-KW"/>
</dbReference>
<evidence type="ECO:0000256" key="4">
    <source>
        <dbReference type="ARBA" id="ARBA00022695"/>
    </source>
</evidence>
<keyword evidence="2 8" id="KW-0696">RNA-directed RNA polymerase</keyword>
<feature type="domain" description="RDRP core" evidence="10">
    <location>
        <begin position="523"/>
        <end position="1090"/>
    </location>
</feature>
<evidence type="ECO:0000256" key="5">
    <source>
        <dbReference type="ARBA" id="ARBA00022884"/>
    </source>
</evidence>
<evidence type="ECO:0000256" key="1">
    <source>
        <dbReference type="ARBA" id="ARBA00005762"/>
    </source>
</evidence>
<evidence type="ECO:0000256" key="6">
    <source>
        <dbReference type="ARBA" id="ARBA00023158"/>
    </source>
</evidence>
<feature type="compositionally biased region" description="Basic and acidic residues" evidence="9">
    <location>
        <begin position="1317"/>
        <end position="1326"/>
    </location>
</feature>
<dbReference type="InterPro" id="IPR058752">
    <property type="entry name" value="RDRP_C_head"/>
</dbReference>
<feature type="domain" description="RDRP C-terminal head" evidence="12">
    <location>
        <begin position="1117"/>
        <end position="1260"/>
    </location>
</feature>
<comment type="similarity">
    <text evidence="1 8">Belongs to the RdRP family.</text>
</comment>
<proteinExistence type="inferred from homology"/>
<dbReference type="Pfam" id="PF26252">
    <property type="entry name" value="RdRP_helical"/>
    <property type="match status" value="1"/>
</dbReference>
<feature type="compositionally biased region" description="Basic and acidic residues" evidence="9">
    <location>
        <begin position="1336"/>
        <end position="1346"/>
    </location>
</feature>
<comment type="catalytic activity">
    <reaction evidence="7 8">
        <text>RNA(n) + a ribonucleoside 5'-triphosphate = RNA(n+1) + diphosphate</text>
        <dbReference type="Rhea" id="RHEA:21248"/>
        <dbReference type="Rhea" id="RHEA-COMP:14527"/>
        <dbReference type="Rhea" id="RHEA-COMP:17342"/>
        <dbReference type="ChEBI" id="CHEBI:33019"/>
        <dbReference type="ChEBI" id="CHEBI:61557"/>
        <dbReference type="ChEBI" id="CHEBI:140395"/>
        <dbReference type="EC" id="2.7.7.48"/>
    </reaction>
</comment>
<dbReference type="InterPro" id="IPR058751">
    <property type="entry name" value="RDRP_helical"/>
</dbReference>
<dbReference type="PANTHER" id="PTHR23079">
    <property type="entry name" value="RNA-DEPENDENT RNA POLYMERASE"/>
    <property type="match status" value="1"/>
</dbReference>
<evidence type="ECO:0000256" key="3">
    <source>
        <dbReference type="ARBA" id="ARBA00022679"/>
    </source>
</evidence>
<feature type="domain" description="RDRP helical" evidence="11">
    <location>
        <begin position="434"/>
        <end position="510"/>
    </location>
</feature>
<dbReference type="GO" id="GO:0030422">
    <property type="term" value="P:siRNA processing"/>
    <property type="evidence" value="ECO:0007669"/>
    <property type="project" value="TreeGrafter"/>
</dbReference>
<keyword evidence="3 8" id="KW-0808">Transferase</keyword>